<accession>A0A9W6RQY2</accession>
<reference evidence="2" key="1">
    <citation type="submission" date="2023-03" db="EMBL/GenBank/DDBJ databases">
        <title>Actinoallomurus iriomotensis NBRC 103681.</title>
        <authorList>
            <person name="Ichikawa N."/>
            <person name="Sato H."/>
            <person name="Tonouchi N."/>
        </authorList>
    </citation>
    <scope>NUCLEOTIDE SEQUENCE</scope>
    <source>
        <strain evidence="2">NBRC 103681</strain>
    </source>
</reference>
<proteinExistence type="predicted"/>
<comment type="caution">
    <text evidence="2">The sequence shown here is derived from an EMBL/GenBank/DDBJ whole genome shotgun (WGS) entry which is preliminary data.</text>
</comment>
<dbReference type="AlphaFoldDB" id="A0A9W6RQY2"/>
<organism evidence="2 3">
    <name type="scientific">Actinoallomurus iriomotensis</name>
    <dbReference type="NCBI Taxonomy" id="478107"/>
    <lineage>
        <taxon>Bacteria</taxon>
        <taxon>Bacillati</taxon>
        <taxon>Actinomycetota</taxon>
        <taxon>Actinomycetes</taxon>
        <taxon>Streptosporangiales</taxon>
        <taxon>Thermomonosporaceae</taxon>
        <taxon>Actinoallomurus</taxon>
    </lineage>
</organism>
<dbReference type="EMBL" id="BSTJ01000009">
    <property type="protein sequence ID" value="GLY78537.1"/>
    <property type="molecule type" value="Genomic_DNA"/>
</dbReference>
<dbReference type="Proteomes" id="UP001165135">
    <property type="component" value="Unassembled WGS sequence"/>
</dbReference>
<evidence type="ECO:0000256" key="1">
    <source>
        <dbReference type="SAM" id="MobiDB-lite"/>
    </source>
</evidence>
<gene>
    <name evidence="2" type="ORF">Airi01_068040</name>
</gene>
<protein>
    <submittedName>
        <fullName evidence="2">Uncharacterized protein</fullName>
    </submittedName>
</protein>
<sequence length="108" mass="11767">MEPYEQLDDLHRRDDGESHRRREGEAPERAGRIGGDGHQRLRVMGEEASESWRRRLLPGNGTAPYCGKVTCNETPGADTVGVTAAPAGDPLDASIFVRALLDQGEPLT</sequence>
<evidence type="ECO:0000313" key="3">
    <source>
        <dbReference type="Proteomes" id="UP001165135"/>
    </source>
</evidence>
<feature type="region of interest" description="Disordered" evidence="1">
    <location>
        <begin position="1"/>
        <end position="39"/>
    </location>
</feature>
<feature type="compositionally biased region" description="Basic and acidic residues" evidence="1">
    <location>
        <begin position="8"/>
        <end position="39"/>
    </location>
</feature>
<name>A0A9W6RQY2_9ACTN</name>
<evidence type="ECO:0000313" key="2">
    <source>
        <dbReference type="EMBL" id="GLY78537.1"/>
    </source>
</evidence>